<feature type="compositionally biased region" description="Low complexity" evidence="1">
    <location>
        <begin position="105"/>
        <end position="118"/>
    </location>
</feature>
<feature type="region of interest" description="Disordered" evidence="1">
    <location>
        <begin position="85"/>
        <end position="130"/>
    </location>
</feature>
<organism evidence="2 3">
    <name type="scientific">Ichthyophthirius multifiliis</name>
    <name type="common">White spot disease agent</name>
    <name type="synonym">Ich</name>
    <dbReference type="NCBI Taxonomy" id="5932"/>
    <lineage>
        <taxon>Eukaryota</taxon>
        <taxon>Sar</taxon>
        <taxon>Alveolata</taxon>
        <taxon>Ciliophora</taxon>
        <taxon>Intramacronucleata</taxon>
        <taxon>Oligohymenophorea</taxon>
        <taxon>Hymenostomatida</taxon>
        <taxon>Ophryoglenina</taxon>
        <taxon>Ichthyophthirius</taxon>
    </lineage>
</organism>
<evidence type="ECO:0000256" key="1">
    <source>
        <dbReference type="SAM" id="MobiDB-lite"/>
    </source>
</evidence>
<proteinExistence type="predicted"/>
<dbReference type="eggNOG" id="ENOG502SCZ7">
    <property type="taxonomic scope" value="Eukaryota"/>
</dbReference>
<dbReference type="GeneID" id="14908073"/>
<keyword evidence="3" id="KW-1185">Reference proteome</keyword>
<dbReference type="Proteomes" id="UP000008983">
    <property type="component" value="Unassembled WGS sequence"/>
</dbReference>
<dbReference type="RefSeq" id="XP_004035408.1">
    <property type="nucleotide sequence ID" value="XM_004035360.1"/>
</dbReference>
<gene>
    <name evidence="2" type="ORF">IMG5_099500</name>
</gene>
<dbReference type="OrthoDB" id="294843at2759"/>
<protein>
    <submittedName>
        <fullName evidence="2">Uncharacterized protein</fullName>
    </submittedName>
</protein>
<reference evidence="2 3" key="1">
    <citation type="submission" date="2011-07" db="EMBL/GenBank/DDBJ databases">
        <authorList>
            <person name="Coyne R."/>
            <person name="Brami D."/>
            <person name="Johnson J."/>
            <person name="Hostetler J."/>
            <person name="Hannick L."/>
            <person name="Clark T."/>
            <person name="Cassidy-Hanley D."/>
            <person name="Inman J."/>
        </authorList>
    </citation>
    <scope>NUCLEOTIDE SEQUENCE [LARGE SCALE GENOMIC DNA]</scope>
    <source>
        <strain evidence="2 3">G5</strain>
    </source>
</reference>
<dbReference type="EMBL" id="GL983807">
    <property type="protein sequence ID" value="EGR31922.1"/>
    <property type="molecule type" value="Genomic_DNA"/>
</dbReference>
<dbReference type="InParanoid" id="G0QS57"/>
<name>G0QS57_ICHMU</name>
<dbReference type="AlphaFoldDB" id="G0QS57"/>
<evidence type="ECO:0000313" key="2">
    <source>
        <dbReference type="EMBL" id="EGR31922.1"/>
    </source>
</evidence>
<sequence length="502" mass="58430">MSNANITIIQYNYEDQLIQEEMLQDIINNGVYETNLTPGKYKIIVQKFGFTEVDMDYVFKFGNQELKLPLAQKLQVSEEEKLKNTYKNNSINQESVQKNRVRPTSGRPQSSNSQQGGQKNTNEQKNMPVRPSSANKILNIQVYEAGNFQQVIQNCSIKVFFYFNILKQIKFNQRLLIKEDKQQKKSLMNTDSAVQFQMDFSKEFQKQNMKVKNMQYIFINQKKDYMKIVEEYGHNKMDLNKMTELSFPLIRKPETDNEVNILVLTDTDKQILNMNVINPKNEIIQNTKGEVLIEPNAEQCSILIKINKIKQQNGIYRIFANVNDIDYLSPSSVKLYIITQKNMHFVEVPKTHPLGLSKNIYWDIGVVCAPTGDFIEINACTSQEIKKDMYLYQYKKLIDFLYNSKQIDTKSILGFNKSDKDNDVLQIQGDTFVKKEKIEQSLEKYIDKNAKGIEHLINSALNTNGLYSYNKLKAKLDSIKYPVNFGNLDQLHEEEDEEDEML</sequence>
<feature type="compositionally biased region" description="Polar residues" evidence="1">
    <location>
        <begin position="85"/>
        <end position="98"/>
    </location>
</feature>
<dbReference type="STRING" id="857967.G0QS57"/>
<accession>G0QS57</accession>
<evidence type="ECO:0000313" key="3">
    <source>
        <dbReference type="Proteomes" id="UP000008983"/>
    </source>
</evidence>